<evidence type="ECO:0000256" key="2">
    <source>
        <dbReference type="SAM" id="SignalP"/>
    </source>
</evidence>
<accession>A0ABN6E7C4</accession>
<dbReference type="Proteomes" id="UP001319827">
    <property type="component" value="Chromosome"/>
</dbReference>
<organism evidence="3 4">
    <name type="scientific">Desulfuromonas versatilis</name>
    <dbReference type="NCBI Taxonomy" id="2802975"/>
    <lineage>
        <taxon>Bacteria</taxon>
        <taxon>Pseudomonadati</taxon>
        <taxon>Thermodesulfobacteriota</taxon>
        <taxon>Desulfuromonadia</taxon>
        <taxon>Desulfuromonadales</taxon>
        <taxon>Desulfuromonadaceae</taxon>
        <taxon>Desulfuromonas</taxon>
    </lineage>
</organism>
<evidence type="ECO:0000256" key="1">
    <source>
        <dbReference type="SAM" id="Phobius"/>
    </source>
</evidence>
<reference evidence="3 4" key="1">
    <citation type="journal article" date="2016" name="C (Basel)">
        <title>Selective Growth of and Electricity Production by Marine Exoelectrogenic Bacteria in Self-Aggregated Hydrogel of Microbially Reduced Graphene Oxide.</title>
        <authorList>
            <person name="Yoshida N."/>
            <person name="Goto Y."/>
            <person name="Miyata Y."/>
        </authorList>
    </citation>
    <scope>NUCLEOTIDE SEQUENCE [LARGE SCALE GENOMIC DNA]</scope>
    <source>
        <strain evidence="3 4">NIT-T3</strain>
    </source>
</reference>
<keyword evidence="1" id="KW-0812">Transmembrane</keyword>
<proteinExistence type="predicted"/>
<feature type="chain" id="PRO_5047277426" evidence="2">
    <location>
        <begin position="24"/>
        <end position="78"/>
    </location>
</feature>
<evidence type="ECO:0000313" key="4">
    <source>
        <dbReference type="Proteomes" id="UP001319827"/>
    </source>
</evidence>
<sequence>MNATLKSISLAVLLSAMASPALAASSVQEGHSGFAVWAFLGFCALIVALQLVPAALMLIGILKGVFAKAEKPALNSAE</sequence>
<protein>
    <submittedName>
        <fullName evidence="3">Uncharacterized protein</fullName>
    </submittedName>
</protein>
<dbReference type="EMBL" id="AP024355">
    <property type="protein sequence ID" value="BCR06656.1"/>
    <property type="molecule type" value="Genomic_DNA"/>
</dbReference>
<reference evidence="3 4" key="2">
    <citation type="journal article" date="2021" name="Int. J. Syst. Evol. Microbiol.">
        <title>Isolation and Polyphasic Characterization of Desulfuromonas versatilis sp. Nov., an Electrogenic Bacteria Capable of Versatile Metabolism Isolated from a Graphene Oxide-Reducing Enrichment Culture.</title>
        <authorList>
            <person name="Xie L."/>
            <person name="Yoshida N."/>
            <person name="Ishii S."/>
            <person name="Meng L."/>
        </authorList>
    </citation>
    <scope>NUCLEOTIDE SEQUENCE [LARGE SCALE GENOMIC DNA]</scope>
    <source>
        <strain evidence="3 4">NIT-T3</strain>
    </source>
</reference>
<feature type="transmembrane region" description="Helical" evidence="1">
    <location>
        <begin position="33"/>
        <end position="62"/>
    </location>
</feature>
<keyword evidence="4" id="KW-1185">Reference proteome</keyword>
<evidence type="ECO:0000313" key="3">
    <source>
        <dbReference type="EMBL" id="BCR06656.1"/>
    </source>
</evidence>
<feature type="signal peptide" evidence="2">
    <location>
        <begin position="1"/>
        <end position="23"/>
    </location>
</feature>
<dbReference type="RefSeq" id="WP_221250042.1">
    <property type="nucleotide sequence ID" value="NZ_AP024355.1"/>
</dbReference>
<gene>
    <name evidence="3" type="ORF">DESUT3_37250</name>
</gene>
<keyword evidence="1" id="KW-1133">Transmembrane helix</keyword>
<name>A0ABN6E7C4_9BACT</name>
<keyword evidence="1" id="KW-0472">Membrane</keyword>
<keyword evidence="2" id="KW-0732">Signal</keyword>